<dbReference type="InterPro" id="IPR013656">
    <property type="entry name" value="PAS_4"/>
</dbReference>
<dbReference type="Proteomes" id="UP001149314">
    <property type="component" value="Unassembled WGS sequence"/>
</dbReference>
<evidence type="ECO:0000313" key="3">
    <source>
        <dbReference type="Proteomes" id="UP001149314"/>
    </source>
</evidence>
<reference evidence="2" key="1">
    <citation type="journal article" date="2023" name="Genes Genomics">
        <title>Genomic insights of Leclercia adecarboxylata strains linked to an outbreak in public hospitals in Mexico.</title>
        <authorList>
            <person name="Barrios-Villa E."/>
            <person name="Pacheco-Flores B."/>
            <person name="Lozano-Zarain P."/>
            <person name="Del Campo-Ortega R."/>
            <person name="de Jesus Ascencio-Montiel I."/>
            <person name="Gonzalez-Leon M."/>
            <person name="Camorlinga-Ponce M."/>
            <person name="Gaytan Cervantes F.J."/>
            <person name="Gonzalez Torres C."/>
            <person name="Aguilar E."/>
            <person name="Gonzalez Ibarra J."/>
            <person name="Torres Lopez F.J."/>
            <person name="Rosas-Vargas H."/>
            <person name="Gonzalez-Bonilla C.R."/>
            <person name="Del Carmen Rocha-Gracia R."/>
        </authorList>
    </citation>
    <scope>NUCLEOTIDE SEQUENCE</scope>
    <source>
        <strain evidence="2">Lac40</strain>
    </source>
</reference>
<name>A0A9X3YD99_9ENTR</name>
<evidence type="ECO:0000259" key="1">
    <source>
        <dbReference type="Pfam" id="PF08448"/>
    </source>
</evidence>
<accession>A0A9X3YD99</accession>
<organism evidence="2 3">
    <name type="scientific">Leclercia adecarboxylata</name>
    <dbReference type="NCBI Taxonomy" id="83655"/>
    <lineage>
        <taxon>Bacteria</taxon>
        <taxon>Pseudomonadati</taxon>
        <taxon>Pseudomonadota</taxon>
        <taxon>Gammaproteobacteria</taxon>
        <taxon>Enterobacterales</taxon>
        <taxon>Enterobacteriaceae</taxon>
        <taxon>Leclercia</taxon>
    </lineage>
</organism>
<dbReference type="EMBL" id="JAOURS010000032">
    <property type="protein sequence ID" value="MDC6640775.1"/>
    <property type="molecule type" value="Genomic_DNA"/>
</dbReference>
<sequence>MNLITNSKEPMTIKNGSLQYVAVNQAFLRLLSLPSDYPILGKTLDQLPTSLAYLSNRIHKQEELVMQHEEKFSSIVTHPVGDNNSLHALCFDSRPYYDDDGICAGTMLQVRPVDIFSPDSLLEGDVPKSLVYHVPSRIFTNAEWEAVFLISLKYSRKAMSRMLGTSLKAVEHRISRCLEKTGTTTGDELLEYCRRHNWDMYVPPRFLKPRFRLFKASTAMYSVDSSFRKQ</sequence>
<dbReference type="SUPFAM" id="SSF46894">
    <property type="entry name" value="C-terminal effector domain of the bipartite response regulators"/>
    <property type="match status" value="1"/>
</dbReference>
<dbReference type="Pfam" id="PF08448">
    <property type="entry name" value="PAS_4"/>
    <property type="match status" value="1"/>
</dbReference>
<comment type="caution">
    <text evidence="2">The sequence shown here is derived from an EMBL/GenBank/DDBJ whole genome shotgun (WGS) entry which is preliminary data.</text>
</comment>
<evidence type="ECO:0000313" key="2">
    <source>
        <dbReference type="EMBL" id="MDC6640775.1"/>
    </source>
</evidence>
<protein>
    <submittedName>
        <fullName evidence="2">PAS domain-containing protein</fullName>
    </submittedName>
</protein>
<feature type="domain" description="PAS fold-4" evidence="1">
    <location>
        <begin position="6"/>
        <end position="113"/>
    </location>
</feature>
<dbReference type="InterPro" id="IPR036388">
    <property type="entry name" value="WH-like_DNA-bd_sf"/>
</dbReference>
<proteinExistence type="predicted"/>
<dbReference type="RefSeq" id="WP_172693698.1">
    <property type="nucleotide sequence ID" value="NZ_JAIPRI010000020.1"/>
</dbReference>
<dbReference type="InterPro" id="IPR016032">
    <property type="entry name" value="Sig_transdc_resp-reg_C-effctor"/>
</dbReference>
<dbReference type="GO" id="GO:0003677">
    <property type="term" value="F:DNA binding"/>
    <property type="evidence" value="ECO:0007669"/>
    <property type="project" value="InterPro"/>
</dbReference>
<dbReference type="Gene3D" id="1.10.10.10">
    <property type="entry name" value="Winged helix-like DNA-binding domain superfamily/Winged helix DNA-binding domain"/>
    <property type="match status" value="1"/>
</dbReference>
<gene>
    <name evidence="2" type="ORF">OEZ79_21330</name>
</gene>
<dbReference type="AlphaFoldDB" id="A0A9X3YD99"/>
<dbReference type="GO" id="GO:0006355">
    <property type="term" value="P:regulation of DNA-templated transcription"/>
    <property type="evidence" value="ECO:0007669"/>
    <property type="project" value="InterPro"/>
</dbReference>
<dbReference type="Gene3D" id="3.30.450.20">
    <property type="entry name" value="PAS domain"/>
    <property type="match status" value="1"/>
</dbReference>